<dbReference type="GeneTree" id="ENSGT00940000166692"/>
<comment type="similarity">
    <text evidence="1 4">Belongs to the annexin family.</text>
</comment>
<dbReference type="InterPro" id="IPR001464">
    <property type="entry name" value="Annexin"/>
</dbReference>
<dbReference type="InterPro" id="IPR002390">
    <property type="entry name" value="ANX3"/>
</dbReference>
<evidence type="ECO:0000256" key="1">
    <source>
        <dbReference type="ARBA" id="ARBA00007831"/>
    </source>
</evidence>
<dbReference type="AlphaFoldDB" id="A0A8C4ZJI4"/>
<dbReference type="Pfam" id="PF00191">
    <property type="entry name" value="Annexin"/>
    <property type="match status" value="4"/>
</dbReference>
<dbReference type="PANTHER" id="PTHR10502">
    <property type="entry name" value="ANNEXIN"/>
    <property type="match status" value="1"/>
</dbReference>
<dbReference type="GO" id="GO:0001786">
    <property type="term" value="F:phosphatidylserine binding"/>
    <property type="evidence" value="ECO:0007669"/>
    <property type="project" value="TreeGrafter"/>
</dbReference>
<proteinExistence type="inferred from homology"/>
<dbReference type="SUPFAM" id="SSF47874">
    <property type="entry name" value="Annexin"/>
    <property type="match status" value="1"/>
</dbReference>
<dbReference type="GO" id="GO:0004859">
    <property type="term" value="F:phospholipase inhibitor activity"/>
    <property type="evidence" value="ECO:0007669"/>
    <property type="project" value="InterPro"/>
</dbReference>
<reference evidence="5" key="1">
    <citation type="submission" date="2025-08" db="UniProtKB">
        <authorList>
            <consortium name="Ensembl"/>
        </authorList>
    </citation>
    <scope>IDENTIFICATION</scope>
</reference>
<keyword evidence="2 4" id="KW-0677">Repeat</keyword>
<dbReference type="PROSITE" id="PS00223">
    <property type="entry name" value="ANNEXIN_1"/>
    <property type="match status" value="1"/>
</dbReference>
<keyword evidence="4" id="KW-0111">Calcium/phospholipid-binding</keyword>
<evidence type="ECO:0000256" key="2">
    <source>
        <dbReference type="ARBA" id="ARBA00022737"/>
    </source>
</evidence>
<dbReference type="GO" id="GO:0005886">
    <property type="term" value="C:plasma membrane"/>
    <property type="evidence" value="ECO:0007669"/>
    <property type="project" value="TreeGrafter"/>
</dbReference>
<dbReference type="GO" id="GO:0012506">
    <property type="term" value="C:vesicle membrane"/>
    <property type="evidence" value="ECO:0007669"/>
    <property type="project" value="TreeGrafter"/>
</dbReference>
<dbReference type="InterPro" id="IPR018502">
    <property type="entry name" value="Annexin_repeat"/>
</dbReference>
<evidence type="ECO:0000313" key="5">
    <source>
        <dbReference type="Ensembl" id="ENSGMOP00000016181.2"/>
    </source>
</evidence>
<keyword evidence="6" id="KW-1185">Reference proteome</keyword>
<dbReference type="GO" id="GO:0005544">
    <property type="term" value="F:calcium-dependent phospholipid binding"/>
    <property type="evidence" value="ECO:0007669"/>
    <property type="project" value="UniProtKB-KW"/>
</dbReference>
<keyword evidence="3 4" id="KW-0041">Annexin</keyword>
<dbReference type="PRINTS" id="PR00196">
    <property type="entry name" value="ANNEXIN"/>
</dbReference>
<dbReference type="PANTHER" id="PTHR10502:SF8">
    <property type="entry name" value="ANNEXIN"/>
    <property type="match status" value="1"/>
</dbReference>
<evidence type="ECO:0000313" key="6">
    <source>
        <dbReference type="Proteomes" id="UP000694546"/>
    </source>
</evidence>
<dbReference type="PRINTS" id="PR00199">
    <property type="entry name" value="ANNEXINIII"/>
</dbReference>
<dbReference type="SMART" id="SM00335">
    <property type="entry name" value="ANX"/>
    <property type="match status" value="4"/>
</dbReference>
<keyword evidence="4" id="KW-0106">Calcium</keyword>
<dbReference type="GO" id="GO:0005509">
    <property type="term" value="F:calcium ion binding"/>
    <property type="evidence" value="ECO:0007669"/>
    <property type="project" value="InterPro"/>
</dbReference>
<dbReference type="PROSITE" id="PS51897">
    <property type="entry name" value="ANNEXIN_2"/>
    <property type="match status" value="2"/>
</dbReference>
<gene>
    <name evidence="5" type="primary">anxa14</name>
</gene>
<protein>
    <recommendedName>
        <fullName evidence="4">Annexin</fullName>
    </recommendedName>
</protein>
<sequence>MDPEYFNSYVMSWGTLGTVRPFPGLNPEKDALAVQTALEKKDVVSLVSILTNRNSAQRQMVDKAYRGIGQKDLETGLKKVLSGDLLSLMLALMMTPYEHEAHRLRQAMEGLGTNEETLLEILCTRSAPQLKETNTAYSEIYKKDLEKDLKGETSGDFAKLIVALLHKDNVVGVVQRDIEALSASLDTKKTDPAIWINILTSRDAVHLQKVLMRLEMERGEPLDKTLEKRFSGDFRMGLKTLVQCIQSPHVFLAQRLVSMKTAVVHGVMVSRCEEDLLCVRAAFLKLTGTSLYTALQKHFKGEHLQALLAICRSED</sequence>
<accession>A0A8C4ZJI4</accession>
<evidence type="ECO:0000256" key="3">
    <source>
        <dbReference type="ARBA" id="ARBA00023216"/>
    </source>
</evidence>
<organism evidence="5 6">
    <name type="scientific">Gadus morhua</name>
    <name type="common">Atlantic cod</name>
    <dbReference type="NCBI Taxonomy" id="8049"/>
    <lineage>
        <taxon>Eukaryota</taxon>
        <taxon>Metazoa</taxon>
        <taxon>Chordata</taxon>
        <taxon>Craniata</taxon>
        <taxon>Vertebrata</taxon>
        <taxon>Euteleostomi</taxon>
        <taxon>Actinopterygii</taxon>
        <taxon>Neopterygii</taxon>
        <taxon>Teleostei</taxon>
        <taxon>Neoteleostei</taxon>
        <taxon>Acanthomorphata</taxon>
        <taxon>Zeiogadaria</taxon>
        <taxon>Gadariae</taxon>
        <taxon>Gadiformes</taxon>
        <taxon>Gadoidei</taxon>
        <taxon>Gadidae</taxon>
        <taxon>Gadus</taxon>
    </lineage>
</organism>
<dbReference type="GO" id="GO:0005634">
    <property type="term" value="C:nucleus"/>
    <property type="evidence" value="ECO:0007669"/>
    <property type="project" value="TreeGrafter"/>
</dbReference>
<dbReference type="InterPro" id="IPR037104">
    <property type="entry name" value="Annexin_sf"/>
</dbReference>
<dbReference type="Proteomes" id="UP000694546">
    <property type="component" value="Chromosome 22"/>
</dbReference>
<dbReference type="InterPro" id="IPR018252">
    <property type="entry name" value="Annexin_repeat_CS"/>
</dbReference>
<dbReference type="Ensembl" id="ENSGMOT00000016595.2">
    <property type="protein sequence ID" value="ENSGMOP00000016181.2"/>
    <property type="gene ID" value="ENSGMOG00000015108.2"/>
</dbReference>
<dbReference type="GO" id="GO:0005737">
    <property type="term" value="C:cytoplasm"/>
    <property type="evidence" value="ECO:0007669"/>
    <property type="project" value="TreeGrafter"/>
</dbReference>
<reference evidence="5" key="2">
    <citation type="submission" date="2025-09" db="UniProtKB">
        <authorList>
            <consortium name="Ensembl"/>
        </authorList>
    </citation>
    <scope>IDENTIFICATION</scope>
</reference>
<dbReference type="OMA" id="HNFQVEA"/>
<comment type="domain">
    <text evidence="4">A pair of annexin repeats may form one binding site for calcium and phospholipid.</text>
</comment>
<dbReference type="Gene3D" id="1.10.220.10">
    <property type="entry name" value="Annexin"/>
    <property type="match status" value="4"/>
</dbReference>
<name>A0A8C4ZJI4_GADMO</name>
<evidence type="ECO:0000256" key="4">
    <source>
        <dbReference type="RuleBase" id="RU003540"/>
    </source>
</evidence>